<keyword evidence="2" id="KW-1185">Reference proteome</keyword>
<evidence type="ECO:0000313" key="1">
    <source>
        <dbReference type="EMBL" id="MBD1390980.1"/>
    </source>
</evidence>
<dbReference type="EMBL" id="JACXAF010000026">
    <property type="protein sequence ID" value="MBD1390980.1"/>
    <property type="molecule type" value="Genomic_DNA"/>
</dbReference>
<gene>
    <name evidence="1" type="ORF">IC617_16245</name>
</gene>
<sequence>MIQTIYDGMWREFCVALQHQQCHIDSNIHNPADTRRGITALAYITANSRAVSDEITALLEQLKRIEPSQYYYPANELHLTLLSIISCIDGFKLSDIEPAAYAAGFSDALAQCEPIDIEFRGVTASPACILIQGFPIGDGLAALREQLRRNFKSSALRSNIDSRYKLMTAHTTAVRFCTPLQNATRLLDCCEQFRNHHFGTARLSNFELVFNDWYQRWSVTQSLAKLTLG</sequence>
<organism evidence="1 2">
    <name type="scientific">Neiella litorisoli</name>
    <dbReference type="NCBI Taxonomy" id="2771431"/>
    <lineage>
        <taxon>Bacteria</taxon>
        <taxon>Pseudomonadati</taxon>
        <taxon>Pseudomonadota</taxon>
        <taxon>Gammaproteobacteria</taxon>
        <taxon>Alteromonadales</taxon>
        <taxon>Echinimonadaceae</taxon>
        <taxon>Neiella</taxon>
    </lineage>
</organism>
<name>A0A8J6QIT8_9GAMM</name>
<reference evidence="1" key="1">
    <citation type="submission" date="2020-09" db="EMBL/GenBank/DDBJ databases">
        <title>A novel bacterium of genus Neiella, isolated from South China Sea.</title>
        <authorList>
            <person name="Huang H."/>
            <person name="Mo K."/>
            <person name="Hu Y."/>
        </authorList>
    </citation>
    <scope>NUCLEOTIDE SEQUENCE</scope>
    <source>
        <strain evidence="1">HB171785</strain>
    </source>
</reference>
<comment type="caution">
    <text evidence="1">The sequence shown here is derived from an EMBL/GenBank/DDBJ whole genome shotgun (WGS) entry which is preliminary data.</text>
</comment>
<evidence type="ECO:0008006" key="3">
    <source>
        <dbReference type="Google" id="ProtNLM"/>
    </source>
</evidence>
<protein>
    <recommendedName>
        <fullName evidence="3">Mutarotase</fullName>
    </recommendedName>
</protein>
<dbReference type="AlphaFoldDB" id="A0A8J6QIT8"/>
<proteinExistence type="predicted"/>
<dbReference type="Gene3D" id="3.90.1140.10">
    <property type="entry name" value="Cyclic phosphodiesterase"/>
    <property type="match status" value="1"/>
</dbReference>
<evidence type="ECO:0000313" key="2">
    <source>
        <dbReference type="Proteomes" id="UP000638014"/>
    </source>
</evidence>
<dbReference type="RefSeq" id="WP_191146044.1">
    <property type="nucleotide sequence ID" value="NZ_JACXAF010000026.1"/>
</dbReference>
<dbReference type="InterPro" id="IPR009097">
    <property type="entry name" value="Cyclic_Pdiesterase"/>
</dbReference>
<dbReference type="Proteomes" id="UP000638014">
    <property type="component" value="Unassembled WGS sequence"/>
</dbReference>
<accession>A0A8J6QIT8</accession>
<dbReference type="SUPFAM" id="SSF55144">
    <property type="entry name" value="LigT-like"/>
    <property type="match status" value="1"/>
</dbReference>